<reference evidence="3" key="1">
    <citation type="journal article" date="2016" name="Syst. Appl. Microbiol.">
        <title>Thermococcus piezophilus sp. nov., a novel hyperthermophilic and piezophilic archaeon with a broad pressure range for growth, isolated from a deepest hydrothermal vent at the Mid-Cayman Rise.</title>
        <authorList>
            <person name="Dalmasso C."/>
            <person name="Oger P."/>
            <person name="Selva G."/>
            <person name="Courtine D."/>
            <person name="L'Haridon S."/>
            <person name="Garlaschelli A."/>
            <person name="Roussel E."/>
            <person name="Miyazaki J."/>
            <person name="Reveillaud J."/>
            <person name="Jebbar M."/>
            <person name="Takai K."/>
            <person name="Maignien L."/>
            <person name="Alain K."/>
        </authorList>
    </citation>
    <scope>NUCLEOTIDE SEQUENCE [LARGE SCALE GENOMIC DNA]</scope>
    <source>
        <strain evidence="3">CDGS</strain>
    </source>
</reference>
<dbReference type="OrthoDB" id="24039at2157"/>
<dbReference type="PROSITE" id="PS51257">
    <property type="entry name" value="PROKAR_LIPOPROTEIN"/>
    <property type="match status" value="1"/>
</dbReference>
<dbReference type="PANTHER" id="PTHR30535:SF34">
    <property type="entry name" value="MOLYBDATE-BINDING PROTEIN MOLA"/>
    <property type="match status" value="1"/>
</dbReference>
<dbReference type="CDD" id="cd01147">
    <property type="entry name" value="HemV-2"/>
    <property type="match status" value="1"/>
</dbReference>
<dbReference type="SUPFAM" id="SSF53807">
    <property type="entry name" value="Helical backbone' metal receptor"/>
    <property type="match status" value="1"/>
</dbReference>
<evidence type="ECO:0000259" key="1">
    <source>
        <dbReference type="PROSITE" id="PS50983"/>
    </source>
</evidence>
<evidence type="ECO:0000313" key="2">
    <source>
        <dbReference type="EMBL" id="ANF22958.1"/>
    </source>
</evidence>
<feature type="domain" description="Fe/B12 periplasmic-binding" evidence="1">
    <location>
        <begin position="57"/>
        <end position="327"/>
    </location>
</feature>
<dbReference type="InterPro" id="IPR002491">
    <property type="entry name" value="ABC_transptr_periplasmic_BD"/>
</dbReference>
<dbReference type="RefSeq" id="WP_068666151.1">
    <property type="nucleotide sequence ID" value="NZ_CP015520.1"/>
</dbReference>
<dbReference type="Gene3D" id="3.40.50.1980">
    <property type="entry name" value="Nitrogenase molybdenum iron protein domain"/>
    <property type="match status" value="2"/>
</dbReference>
<name>A0A172WHN2_9EURY</name>
<organism evidence="2 3">
    <name type="scientific">Thermococcus piezophilus</name>
    <dbReference type="NCBI Taxonomy" id="1712654"/>
    <lineage>
        <taxon>Archaea</taxon>
        <taxon>Methanobacteriati</taxon>
        <taxon>Methanobacteriota</taxon>
        <taxon>Thermococci</taxon>
        <taxon>Thermococcales</taxon>
        <taxon>Thermococcaceae</taxon>
        <taxon>Thermococcus</taxon>
    </lineage>
</organism>
<dbReference type="InterPro" id="IPR050902">
    <property type="entry name" value="ABC_Transporter_SBP"/>
</dbReference>
<dbReference type="Pfam" id="PF01497">
    <property type="entry name" value="Peripla_BP_2"/>
    <property type="match status" value="1"/>
</dbReference>
<dbReference type="EMBL" id="CP015520">
    <property type="protein sequence ID" value="ANF22958.1"/>
    <property type="molecule type" value="Genomic_DNA"/>
</dbReference>
<gene>
    <name evidence="2" type="ORF">A7C91_07070</name>
</gene>
<dbReference type="Proteomes" id="UP000076969">
    <property type="component" value="Chromosome"/>
</dbReference>
<keyword evidence="3" id="KW-1185">Reference proteome</keyword>
<proteinExistence type="predicted"/>
<dbReference type="KEGG" id="tpie:A7C91_07070"/>
<dbReference type="PROSITE" id="PS50983">
    <property type="entry name" value="FE_B12_PBP"/>
    <property type="match status" value="1"/>
</dbReference>
<accession>A0A172WHN2</accession>
<dbReference type="GeneID" id="28495942"/>
<dbReference type="STRING" id="1712654.A7C91_07070"/>
<sequence>MRKVLALLLVLLVVSVSGCIGTTENPTNTATTEPGSAYVTVTDLLGRTVEVPANVSRVVAAGPGALRLIVYLNASDMVIGVEDFEKRYNYGRPYILAHPELKELPTIGPGGPGKLPDLEALVKLKPDVIFITYVDAKTADDIQEKTGIPVVVLSYGQLATFDDEELFKSLELAGKILGKEKRAEEVINFIKSIQDDLMKRTENVESPAVYVGGIGYKGAHGIESTEADYPPFVVLHAKNVADELGEGHKFIDKEQLLEWNPDYIFIDEGGLKLVLDDYQKDPNFYNSLKAVREGNVYGILPYNFYTTNIGTALADAYFIGKVLYPERFEDVSPTKKADEIYTFLLGKPVYTEMAEQFGGFGKIDLANGTVKYSLPTSP</sequence>
<dbReference type="AlphaFoldDB" id="A0A172WHN2"/>
<dbReference type="PANTHER" id="PTHR30535">
    <property type="entry name" value="VITAMIN B12-BINDING PROTEIN"/>
    <property type="match status" value="1"/>
</dbReference>
<protein>
    <recommendedName>
        <fullName evidence="1">Fe/B12 periplasmic-binding domain-containing protein</fullName>
    </recommendedName>
</protein>
<evidence type="ECO:0000313" key="3">
    <source>
        <dbReference type="Proteomes" id="UP000076969"/>
    </source>
</evidence>